<dbReference type="Pfam" id="PF22725">
    <property type="entry name" value="GFO_IDH_MocA_C3"/>
    <property type="match status" value="1"/>
</dbReference>
<dbReference type="Pfam" id="PF01408">
    <property type="entry name" value="GFO_IDH_MocA"/>
    <property type="match status" value="1"/>
</dbReference>
<evidence type="ECO:0000256" key="1">
    <source>
        <dbReference type="SAM" id="MobiDB-lite"/>
    </source>
</evidence>
<name>A0A8U0A169_9EURY</name>
<feature type="compositionally biased region" description="Polar residues" evidence="1">
    <location>
        <begin position="339"/>
        <end position="350"/>
    </location>
</feature>
<evidence type="ECO:0000259" key="3">
    <source>
        <dbReference type="Pfam" id="PF22725"/>
    </source>
</evidence>
<keyword evidence="5" id="KW-1185">Reference proteome</keyword>
<sequence length="350" mass="38244">MTSAPKRQTMPEQIPVGVIGVGTMGSHHARAYSELPRADLVGVADEDETRAQSVATEHSTRVLDHSRVIDRAAAVSIAVPTHAHAEIAREAIDAGVDVLIEKPFVREPAVGRDLIERAHEQDVVLQIGHIERFNPAIQTLMDILVDLDVIAIDARRLGPPIDRETDRSVAYDLMIHDIDILLALLRSEPSSISAVGCHDNRHVTTTLQFDDGIVGTVTASRLTQQKVRECWITAKDCLVIVDYIEQSVRIHRHSLPEYVQSANGVRYRHESITERPTVENGEPLKAELSSFLDSVADRSQPAVTGVDGLRAVEMVRQIDALATDPDAGMTSDAGLQRPIDTSSSDFTGGM</sequence>
<evidence type="ECO:0000313" key="4">
    <source>
        <dbReference type="EMBL" id="UPM42885.1"/>
    </source>
</evidence>
<dbReference type="SUPFAM" id="SSF55347">
    <property type="entry name" value="Glyceraldehyde-3-phosphate dehydrogenase-like, C-terminal domain"/>
    <property type="match status" value="1"/>
</dbReference>
<dbReference type="GeneID" id="71926413"/>
<dbReference type="PANTHER" id="PTHR43377:SF1">
    <property type="entry name" value="BILIVERDIN REDUCTASE A"/>
    <property type="match status" value="1"/>
</dbReference>
<gene>
    <name evidence="4" type="ORF">MW046_00160</name>
</gene>
<feature type="domain" description="Gfo/Idh/MocA-like oxidoreductase N-terminal" evidence="2">
    <location>
        <begin position="16"/>
        <end position="129"/>
    </location>
</feature>
<dbReference type="SUPFAM" id="SSF51735">
    <property type="entry name" value="NAD(P)-binding Rossmann-fold domains"/>
    <property type="match status" value="1"/>
</dbReference>
<dbReference type="GO" id="GO:0000166">
    <property type="term" value="F:nucleotide binding"/>
    <property type="evidence" value="ECO:0007669"/>
    <property type="project" value="InterPro"/>
</dbReference>
<dbReference type="KEGG" id="haad:MW046_00160"/>
<evidence type="ECO:0000259" key="2">
    <source>
        <dbReference type="Pfam" id="PF01408"/>
    </source>
</evidence>
<dbReference type="RefSeq" id="WP_247993555.1">
    <property type="nucleotide sequence ID" value="NZ_CP096019.1"/>
</dbReference>
<dbReference type="Gene3D" id="3.30.360.10">
    <property type="entry name" value="Dihydrodipicolinate Reductase, domain 2"/>
    <property type="match status" value="1"/>
</dbReference>
<dbReference type="InterPro" id="IPR000683">
    <property type="entry name" value="Gfo/Idh/MocA-like_OxRdtase_N"/>
</dbReference>
<feature type="domain" description="GFO/IDH/MocA-like oxidoreductase" evidence="3">
    <location>
        <begin position="162"/>
        <end position="232"/>
    </location>
</feature>
<dbReference type="PANTHER" id="PTHR43377">
    <property type="entry name" value="BILIVERDIN REDUCTASE A"/>
    <property type="match status" value="1"/>
</dbReference>
<dbReference type="InterPro" id="IPR036291">
    <property type="entry name" value="NAD(P)-bd_dom_sf"/>
</dbReference>
<dbReference type="InterPro" id="IPR055170">
    <property type="entry name" value="GFO_IDH_MocA-like_dom"/>
</dbReference>
<dbReference type="Proteomes" id="UP000831768">
    <property type="component" value="Chromosome"/>
</dbReference>
<dbReference type="InterPro" id="IPR051450">
    <property type="entry name" value="Gfo/Idh/MocA_Oxidoreductases"/>
</dbReference>
<evidence type="ECO:0000313" key="5">
    <source>
        <dbReference type="Proteomes" id="UP000831768"/>
    </source>
</evidence>
<dbReference type="Gene3D" id="3.40.50.720">
    <property type="entry name" value="NAD(P)-binding Rossmann-like Domain"/>
    <property type="match status" value="1"/>
</dbReference>
<proteinExistence type="predicted"/>
<organism evidence="4 5">
    <name type="scientific">Halocatena salina</name>
    <dbReference type="NCBI Taxonomy" id="2934340"/>
    <lineage>
        <taxon>Archaea</taxon>
        <taxon>Methanobacteriati</taxon>
        <taxon>Methanobacteriota</taxon>
        <taxon>Stenosarchaea group</taxon>
        <taxon>Halobacteria</taxon>
        <taxon>Halobacteriales</taxon>
        <taxon>Natronomonadaceae</taxon>
        <taxon>Halocatena</taxon>
    </lineage>
</organism>
<feature type="region of interest" description="Disordered" evidence="1">
    <location>
        <begin position="325"/>
        <end position="350"/>
    </location>
</feature>
<reference evidence="4" key="1">
    <citation type="submission" date="2022-04" db="EMBL/GenBank/DDBJ databases">
        <title>Halocatena sp. nov., isolated from a salt lake.</title>
        <authorList>
            <person name="Cui H.-L."/>
        </authorList>
    </citation>
    <scope>NUCLEOTIDE SEQUENCE</scope>
    <source>
        <strain evidence="4">AD-1</strain>
    </source>
</reference>
<dbReference type="AlphaFoldDB" id="A0A8U0A169"/>
<accession>A0A8U0A169</accession>
<protein>
    <submittedName>
        <fullName evidence="4">Gfo/Idh/MocA family oxidoreductase</fullName>
    </submittedName>
</protein>
<dbReference type="EMBL" id="CP096019">
    <property type="protein sequence ID" value="UPM42885.1"/>
    <property type="molecule type" value="Genomic_DNA"/>
</dbReference>